<feature type="domain" description="RmlD-like substrate binding" evidence="7">
    <location>
        <begin position="4"/>
        <end position="300"/>
    </location>
</feature>
<dbReference type="GO" id="GO:0008831">
    <property type="term" value="F:dTDP-4-dehydrorhamnose reductase activity"/>
    <property type="evidence" value="ECO:0007669"/>
    <property type="project" value="UniProtKB-EC"/>
</dbReference>
<accession>A0A4Q7YW70</accession>
<dbReference type="PANTHER" id="PTHR10491">
    <property type="entry name" value="DTDP-4-DEHYDRORHAMNOSE REDUCTASE"/>
    <property type="match status" value="1"/>
</dbReference>
<dbReference type="AlphaFoldDB" id="A0A4Q7YW70"/>
<dbReference type="Pfam" id="PF04321">
    <property type="entry name" value="RmlD_sub_bind"/>
    <property type="match status" value="1"/>
</dbReference>
<comment type="catalytic activity">
    <reaction evidence="5">
        <text>dTDP-beta-L-rhamnose + NADP(+) = dTDP-4-dehydro-beta-L-rhamnose + NADPH + H(+)</text>
        <dbReference type="Rhea" id="RHEA:21796"/>
        <dbReference type="ChEBI" id="CHEBI:15378"/>
        <dbReference type="ChEBI" id="CHEBI:57510"/>
        <dbReference type="ChEBI" id="CHEBI:57783"/>
        <dbReference type="ChEBI" id="CHEBI:58349"/>
        <dbReference type="ChEBI" id="CHEBI:62830"/>
        <dbReference type="EC" id="1.1.1.133"/>
    </reaction>
</comment>
<evidence type="ECO:0000256" key="4">
    <source>
        <dbReference type="ARBA" id="ARBA00017099"/>
    </source>
</evidence>
<dbReference type="PANTHER" id="PTHR10491:SF4">
    <property type="entry name" value="METHIONINE ADENOSYLTRANSFERASE 2 SUBUNIT BETA"/>
    <property type="match status" value="1"/>
</dbReference>
<comment type="pathway">
    <text evidence="1 6">Carbohydrate biosynthesis; dTDP-L-rhamnose biosynthesis.</text>
</comment>
<evidence type="ECO:0000259" key="7">
    <source>
        <dbReference type="Pfam" id="PF04321"/>
    </source>
</evidence>
<comment type="similarity">
    <text evidence="2 6">Belongs to the dTDP-4-dehydrorhamnose reductase family.</text>
</comment>
<dbReference type="Gene3D" id="3.40.50.720">
    <property type="entry name" value="NAD(P)-binding Rossmann-like Domain"/>
    <property type="match status" value="1"/>
</dbReference>
<dbReference type="RefSeq" id="WP_130419269.1">
    <property type="nucleotide sequence ID" value="NZ_SHKW01000001.1"/>
</dbReference>
<evidence type="ECO:0000256" key="3">
    <source>
        <dbReference type="ARBA" id="ARBA00012929"/>
    </source>
</evidence>
<evidence type="ECO:0000313" key="8">
    <source>
        <dbReference type="EMBL" id="RZU41333.1"/>
    </source>
</evidence>
<reference evidence="8 9" key="1">
    <citation type="submission" date="2019-02" db="EMBL/GenBank/DDBJ databases">
        <title>Genomic Encyclopedia of Archaeal and Bacterial Type Strains, Phase II (KMG-II): from individual species to whole genera.</title>
        <authorList>
            <person name="Goeker M."/>
        </authorList>
    </citation>
    <scope>NUCLEOTIDE SEQUENCE [LARGE SCALE GENOMIC DNA]</scope>
    <source>
        <strain evidence="8 9">DSM 18101</strain>
    </source>
</reference>
<organism evidence="8 9">
    <name type="scientific">Edaphobacter modestus</name>
    <dbReference type="NCBI Taxonomy" id="388466"/>
    <lineage>
        <taxon>Bacteria</taxon>
        <taxon>Pseudomonadati</taxon>
        <taxon>Acidobacteriota</taxon>
        <taxon>Terriglobia</taxon>
        <taxon>Terriglobales</taxon>
        <taxon>Acidobacteriaceae</taxon>
        <taxon>Edaphobacter</taxon>
    </lineage>
</organism>
<dbReference type="CDD" id="cd05254">
    <property type="entry name" value="dTDP_HR_like_SDR_e"/>
    <property type="match status" value="1"/>
</dbReference>
<evidence type="ECO:0000256" key="2">
    <source>
        <dbReference type="ARBA" id="ARBA00010944"/>
    </source>
</evidence>
<keyword evidence="9" id="KW-1185">Reference proteome</keyword>
<evidence type="ECO:0000313" key="9">
    <source>
        <dbReference type="Proteomes" id="UP000292958"/>
    </source>
</evidence>
<protein>
    <recommendedName>
        <fullName evidence="4 6">dTDP-4-dehydrorhamnose reductase</fullName>
        <ecNumber evidence="3 6">1.1.1.133</ecNumber>
    </recommendedName>
</protein>
<gene>
    <name evidence="8" type="ORF">BDD14_2849</name>
</gene>
<dbReference type="Gene3D" id="3.90.25.10">
    <property type="entry name" value="UDP-galactose 4-epimerase, domain 1"/>
    <property type="match status" value="1"/>
</dbReference>
<evidence type="ECO:0000256" key="1">
    <source>
        <dbReference type="ARBA" id="ARBA00004781"/>
    </source>
</evidence>
<dbReference type="GO" id="GO:0019305">
    <property type="term" value="P:dTDP-rhamnose biosynthetic process"/>
    <property type="evidence" value="ECO:0007669"/>
    <property type="project" value="UniProtKB-UniPathway"/>
</dbReference>
<dbReference type="GO" id="GO:0005829">
    <property type="term" value="C:cytosol"/>
    <property type="evidence" value="ECO:0007669"/>
    <property type="project" value="TreeGrafter"/>
</dbReference>
<dbReference type="SUPFAM" id="SSF51735">
    <property type="entry name" value="NAD(P)-binding Rossmann-fold domains"/>
    <property type="match status" value="1"/>
</dbReference>
<evidence type="ECO:0000256" key="6">
    <source>
        <dbReference type="RuleBase" id="RU364082"/>
    </source>
</evidence>
<proteinExistence type="inferred from homology"/>
<keyword evidence="6" id="KW-0521">NADP</keyword>
<comment type="function">
    <text evidence="6">Catalyzes the reduction of dTDP-6-deoxy-L-lyxo-4-hexulose to yield dTDP-L-rhamnose.</text>
</comment>
<dbReference type="EMBL" id="SHKW01000001">
    <property type="protein sequence ID" value="RZU41333.1"/>
    <property type="molecule type" value="Genomic_DNA"/>
</dbReference>
<dbReference type="NCBIfam" id="TIGR01214">
    <property type="entry name" value="rmlD"/>
    <property type="match status" value="1"/>
</dbReference>
<evidence type="ECO:0000256" key="5">
    <source>
        <dbReference type="ARBA" id="ARBA00048200"/>
    </source>
</evidence>
<dbReference type="InterPro" id="IPR029903">
    <property type="entry name" value="RmlD-like-bd"/>
</dbReference>
<dbReference type="OrthoDB" id="9803892at2"/>
<dbReference type="EC" id="1.1.1.133" evidence="3 6"/>
<dbReference type="InterPro" id="IPR005913">
    <property type="entry name" value="dTDP_dehydrorham_reduct"/>
</dbReference>
<dbReference type="InterPro" id="IPR036291">
    <property type="entry name" value="NAD(P)-bd_dom_sf"/>
</dbReference>
<dbReference type="Proteomes" id="UP000292958">
    <property type="component" value="Unassembled WGS sequence"/>
</dbReference>
<name>A0A4Q7YW70_9BACT</name>
<keyword evidence="6" id="KW-0560">Oxidoreductase</keyword>
<comment type="caution">
    <text evidence="8">The sequence shown here is derived from an EMBL/GenBank/DDBJ whole genome shotgun (WGS) entry which is preliminary data.</text>
</comment>
<dbReference type="UniPathway" id="UPA00124"/>
<sequence>MSGRILLTGVTGQVGGELAATLAAVGEVVAPARDEMDLANPASVREKVRAIRPRWIVNPAAYTAVDKAESEPDLAYAINAEAVRAIGEEARKIGAGVIHFSTDYVFDGTGNAPYRETDATGPVSVYGASKLAGERALVESGAGYMVFRTSWVYGAKGKNFLRTILKAAKERERLRIVADQHGAPTWSRDLARMTAQVIGRIEASGAGRELTEALGESGGIYHAAGAGETTWFGFAAEAIERLREREPGAKLAEVEAITTSEYPTPAKRPLNSRLSCARLAATFDWRMMDWRDSLREVMTEV</sequence>